<dbReference type="SUPFAM" id="SSF55729">
    <property type="entry name" value="Acyl-CoA N-acyltransferases (Nat)"/>
    <property type="match status" value="1"/>
</dbReference>
<comment type="caution">
    <text evidence="2">The sequence shown here is derived from an EMBL/GenBank/DDBJ whole genome shotgun (WGS) entry which is preliminary data.</text>
</comment>
<dbReference type="Pfam" id="PF00583">
    <property type="entry name" value="Acetyltransf_1"/>
    <property type="match status" value="1"/>
</dbReference>
<evidence type="ECO:0000259" key="1">
    <source>
        <dbReference type="Pfam" id="PF00583"/>
    </source>
</evidence>
<name>A0A1E5G1R0_9FIRM</name>
<organism evidence="2 3">
    <name type="scientific">Desulfuribacillus alkaliarsenatis</name>
    <dbReference type="NCBI Taxonomy" id="766136"/>
    <lineage>
        <taxon>Bacteria</taxon>
        <taxon>Bacillati</taxon>
        <taxon>Bacillota</taxon>
        <taxon>Desulfuribacillia</taxon>
        <taxon>Desulfuribacillales</taxon>
        <taxon>Desulfuribacillaceae</taxon>
        <taxon>Desulfuribacillus</taxon>
    </lineage>
</organism>
<protein>
    <recommendedName>
        <fullName evidence="1">N-acetyltransferase domain-containing protein</fullName>
    </recommendedName>
</protein>
<dbReference type="AlphaFoldDB" id="A0A1E5G1R0"/>
<dbReference type="Proteomes" id="UP000094296">
    <property type="component" value="Unassembled WGS sequence"/>
</dbReference>
<dbReference type="STRING" id="766136.BHF68_06765"/>
<feature type="domain" description="N-acetyltransferase" evidence="1">
    <location>
        <begin position="36"/>
        <end position="116"/>
    </location>
</feature>
<dbReference type="InterPro" id="IPR016181">
    <property type="entry name" value="Acyl_CoA_acyltransferase"/>
</dbReference>
<dbReference type="RefSeq" id="WP_069643349.1">
    <property type="nucleotide sequence ID" value="NZ_MIJE01000030.1"/>
</dbReference>
<accession>A0A1E5G1R0</accession>
<evidence type="ECO:0000313" key="2">
    <source>
        <dbReference type="EMBL" id="OEF96766.1"/>
    </source>
</evidence>
<sequence length="150" mass="17613">MSIVVRLAKKSDIISMEYLLEKAKLNKDGITEHLENFLVVEDLRDENYSNIVGMVGLEIYEQRGILRSLVLRSEKWNSKVGVELIALIISYGWRRGLKEIFLMTHNSQAFFEYWGFAEVNWDDVPDELRKSTHFKEYDSSYATVMRLIKE</sequence>
<dbReference type="Gene3D" id="3.40.630.30">
    <property type="match status" value="1"/>
</dbReference>
<keyword evidence="3" id="KW-1185">Reference proteome</keyword>
<dbReference type="EMBL" id="MIJE01000030">
    <property type="protein sequence ID" value="OEF96766.1"/>
    <property type="molecule type" value="Genomic_DNA"/>
</dbReference>
<dbReference type="OrthoDB" id="2678531at2"/>
<evidence type="ECO:0000313" key="3">
    <source>
        <dbReference type="Proteomes" id="UP000094296"/>
    </source>
</evidence>
<dbReference type="GO" id="GO:0016747">
    <property type="term" value="F:acyltransferase activity, transferring groups other than amino-acyl groups"/>
    <property type="evidence" value="ECO:0007669"/>
    <property type="project" value="InterPro"/>
</dbReference>
<reference evidence="2 3" key="1">
    <citation type="submission" date="2016-09" db="EMBL/GenBank/DDBJ databases">
        <title>Draft genome sequence for the type strain of Desulfuribacillus alkaliarsenatis AHT28, an obligately anaerobic, sulfidogenic bacterium isolated from Russian soda lake sediments.</title>
        <authorList>
            <person name="Abin C.A."/>
            <person name="Hollibaugh J.T."/>
        </authorList>
    </citation>
    <scope>NUCLEOTIDE SEQUENCE [LARGE SCALE GENOMIC DNA]</scope>
    <source>
        <strain evidence="2 3">AHT28</strain>
    </source>
</reference>
<gene>
    <name evidence="2" type="ORF">BHF68_06765</name>
</gene>
<proteinExistence type="predicted"/>
<dbReference type="InterPro" id="IPR000182">
    <property type="entry name" value="GNAT_dom"/>
</dbReference>